<evidence type="ECO:0000259" key="2">
    <source>
        <dbReference type="Pfam" id="PF00134"/>
    </source>
</evidence>
<dbReference type="Gene3D" id="1.10.472.10">
    <property type="entry name" value="Cyclin-like"/>
    <property type="match status" value="1"/>
</dbReference>
<protein>
    <recommendedName>
        <fullName evidence="2">Cyclin N-terminal domain-containing protein</fullName>
    </recommendedName>
</protein>
<feature type="region of interest" description="Disordered" evidence="1">
    <location>
        <begin position="55"/>
        <end position="79"/>
    </location>
</feature>
<dbReference type="SUPFAM" id="SSF47954">
    <property type="entry name" value="Cyclin-like"/>
    <property type="match status" value="1"/>
</dbReference>
<dbReference type="InterPro" id="IPR039361">
    <property type="entry name" value="Cyclin"/>
</dbReference>
<dbReference type="PANTHER" id="PTHR10177">
    <property type="entry name" value="CYCLINS"/>
    <property type="match status" value="1"/>
</dbReference>
<feature type="domain" description="Cyclin N-terminal" evidence="2">
    <location>
        <begin position="87"/>
        <end position="131"/>
    </location>
</feature>
<reference evidence="3" key="1">
    <citation type="submission" date="2021-02" db="EMBL/GenBank/DDBJ databases">
        <authorList>
            <person name="Dougan E. K."/>
            <person name="Rhodes N."/>
            <person name="Thang M."/>
            <person name="Chan C."/>
        </authorList>
    </citation>
    <scope>NUCLEOTIDE SEQUENCE</scope>
</reference>
<organism evidence="3 4">
    <name type="scientific">Polarella glacialis</name>
    <name type="common">Dinoflagellate</name>
    <dbReference type="NCBI Taxonomy" id="89957"/>
    <lineage>
        <taxon>Eukaryota</taxon>
        <taxon>Sar</taxon>
        <taxon>Alveolata</taxon>
        <taxon>Dinophyceae</taxon>
        <taxon>Suessiales</taxon>
        <taxon>Suessiaceae</taxon>
        <taxon>Polarella</taxon>
    </lineage>
</organism>
<dbReference type="Pfam" id="PF00134">
    <property type="entry name" value="Cyclin_N"/>
    <property type="match status" value="1"/>
</dbReference>
<dbReference type="AlphaFoldDB" id="A0A813K0F4"/>
<accession>A0A813K0F4</accession>
<proteinExistence type="predicted"/>
<evidence type="ECO:0000313" key="4">
    <source>
        <dbReference type="Proteomes" id="UP000626109"/>
    </source>
</evidence>
<dbReference type="Proteomes" id="UP000626109">
    <property type="component" value="Unassembled WGS sequence"/>
</dbReference>
<sequence>MSTVPILVSKLSTVAATAGPRSGREQRLGFSGNGSFVAPALGAFSGGAASARSFTRAPAENVRREAQQQEEEAGGDPQSVAEYMPQIVATLFAEEAIHMPAANYMELQTDINGKMRAILIDWLCEVHMKYRQGCRKVYITDNTYTKEDILNTECAMLAALAFNAVVPHFFQLNRCDGAQPSERPHGELARYMIELALVITFFNTCLFANHLNAALGNSGVTSPHALGDVTTCKVVSHSSHKKLVLIFRNRCTDLQEIMSKFKCVESKSTAIQVQERRSLATNSLALSPRQYQDSPQFCKVPDMPVLLGSPRERPLTMCSVQEIKKVPEVYSVPAIDMLPSIPKYPQQFQRSKSEGQDKLKDFCWSSMSIPVVRTFIHFGTPQHLKRTRSNSV</sequence>
<evidence type="ECO:0000256" key="1">
    <source>
        <dbReference type="SAM" id="MobiDB-lite"/>
    </source>
</evidence>
<dbReference type="EMBL" id="CAJNNW010027488">
    <property type="protein sequence ID" value="CAE8691661.1"/>
    <property type="molecule type" value="Genomic_DNA"/>
</dbReference>
<dbReference type="InterPro" id="IPR036915">
    <property type="entry name" value="Cyclin-like_sf"/>
</dbReference>
<gene>
    <name evidence="3" type="ORF">PGLA2088_LOCUS27517</name>
</gene>
<comment type="caution">
    <text evidence="3">The sequence shown here is derived from an EMBL/GenBank/DDBJ whole genome shotgun (WGS) entry which is preliminary data.</text>
</comment>
<name>A0A813K0F4_POLGL</name>
<dbReference type="InterPro" id="IPR006671">
    <property type="entry name" value="Cyclin_N"/>
</dbReference>
<evidence type="ECO:0000313" key="3">
    <source>
        <dbReference type="EMBL" id="CAE8691661.1"/>
    </source>
</evidence>